<feature type="compositionally biased region" description="Polar residues" evidence="1">
    <location>
        <begin position="93"/>
        <end position="110"/>
    </location>
</feature>
<feature type="region of interest" description="Disordered" evidence="1">
    <location>
        <begin position="1"/>
        <end position="27"/>
    </location>
</feature>
<protein>
    <submittedName>
        <fullName evidence="2">Uncharacterized protein</fullName>
    </submittedName>
</protein>
<dbReference type="Proteomes" id="UP001219518">
    <property type="component" value="Unassembled WGS sequence"/>
</dbReference>
<evidence type="ECO:0000313" key="2">
    <source>
        <dbReference type="EMBL" id="KAK3913629.1"/>
    </source>
</evidence>
<reference evidence="2" key="2">
    <citation type="journal article" date="2023" name="BMC Genomics">
        <title>Pest status, molecular evolution, and epigenetic factors derived from the genome assembly of Frankliniella fusca, a thysanopteran phytovirus vector.</title>
        <authorList>
            <person name="Catto M.A."/>
            <person name="Labadie P.E."/>
            <person name="Jacobson A.L."/>
            <person name="Kennedy G.G."/>
            <person name="Srinivasan R."/>
            <person name="Hunt B.G."/>
        </authorList>
    </citation>
    <scope>NUCLEOTIDE SEQUENCE</scope>
    <source>
        <strain evidence="2">PL_HMW_Pooled</strain>
    </source>
</reference>
<dbReference type="EMBL" id="JAHWGI010000332">
    <property type="protein sequence ID" value="KAK3913629.1"/>
    <property type="molecule type" value="Genomic_DNA"/>
</dbReference>
<dbReference type="InterPro" id="IPR009003">
    <property type="entry name" value="Peptidase_S1_PA"/>
</dbReference>
<evidence type="ECO:0000256" key="1">
    <source>
        <dbReference type="SAM" id="MobiDB-lite"/>
    </source>
</evidence>
<organism evidence="2 3">
    <name type="scientific">Frankliniella fusca</name>
    <dbReference type="NCBI Taxonomy" id="407009"/>
    <lineage>
        <taxon>Eukaryota</taxon>
        <taxon>Metazoa</taxon>
        <taxon>Ecdysozoa</taxon>
        <taxon>Arthropoda</taxon>
        <taxon>Hexapoda</taxon>
        <taxon>Insecta</taxon>
        <taxon>Pterygota</taxon>
        <taxon>Neoptera</taxon>
        <taxon>Paraneoptera</taxon>
        <taxon>Thysanoptera</taxon>
        <taxon>Terebrantia</taxon>
        <taxon>Thripoidea</taxon>
        <taxon>Thripidae</taxon>
        <taxon>Frankliniella</taxon>
    </lineage>
</organism>
<comment type="caution">
    <text evidence="2">The sequence shown here is derived from an EMBL/GenBank/DDBJ whole genome shotgun (WGS) entry which is preliminary data.</text>
</comment>
<dbReference type="Gene3D" id="2.40.10.120">
    <property type="match status" value="1"/>
</dbReference>
<gene>
    <name evidence="2" type="ORF">KUF71_023086</name>
</gene>
<feature type="region of interest" description="Disordered" evidence="1">
    <location>
        <begin position="190"/>
        <end position="224"/>
    </location>
</feature>
<feature type="region of interest" description="Disordered" evidence="1">
    <location>
        <begin position="61"/>
        <end position="112"/>
    </location>
</feature>
<reference evidence="2" key="1">
    <citation type="submission" date="2021-07" db="EMBL/GenBank/DDBJ databases">
        <authorList>
            <person name="Catto M.A."/>
            <person name="Jacobson A."/>
            <person name="Kennedy G."/>
            <person name="Labadie P."/>
            <person name="Hunt B.G."/>
            <person name="Srinivasan R."/>
        </authorList>
    </citation>
    <scope>NUCLEOTIDE SEQUENCE</scope>
    <source>
        <strain evidence="2">PL_HMW_Pooled</strain>
        <tissue evidence="2">Head</tissue>
    </source>
</reference>
<dbReference type="AlphaFoldDB" id="A0AAE1H326"/>
<accession>A0AAE1H326</accession>
<evidence type="ECO:0000313" key="3">
    <source>
        <dbReference type="Proteomes" id="UP001219518"/>
    </source>
</evidence>
<dbReference type="SUPFAM" id="SSF50494">
    <property type="entry name" value="Trypsin-like serine proteases"/>
    <property type="match status" value="1"/>
</dbReference>
<keyword evidence="3" id="KW-1185">Reference proteome</keyword>
<feature type="compositionally biased region" description="Basic and acidic residues" evidence="1">
    <location>
        <begin position="191"/>
        <end position="215"/>
    </location>
</feature>
<name>A0AAE1H326_9NEOP</name>
<sequence>MSPPDKRKVFPREGAPRFKRKDKQQGALSTMIFRRSDDDEGSVGCFTRRISSYHTRCMEDSTAKPVKSRKKKVPGGTTPALCLVAPPGDTPAVSVTTSSEDSVQETTPIETSPDVIDLEAETAPVVDTTSLWSNVGGPEIIPGLEPDLAEEESSTPKPADFLSELRARLEKVPKQGEEPPTVGEVLGIKSRPSERILFREPEKPPPAKKRSDLNFKTKTPPVTKKPEVKPAEIVFLKKNDLPEPKDSVELVTVKRKQQQQATTGDGAYRCLGITGEPNVPAPQELKFGDPPYHLMDELEDWDDVAHDLEFDSSASSSPTVLALVATIMLDCLPGIRGKTPYPTWAWKPIPYLARNAAYLERNLITVGLHNAEDSWWDLVVHSATILRGAATMRLGYSPHVLANYIGPLRVNKVVKVCQESVIDDVDEIVEYHRVTQDLYFLVISMSMVLTIASFTASTVAGTTMLGLQSIVGYNMLTTDIKVADDPFPKDYNNKVYRIRYVNPIWKSKAGIGTVYDGVMHAPYHVTFGAPIKIGDKTISPTYVNKDDDVVTYGGTPKFHPPGDANTVFLNLEDEKGTRTVMAPLKVNKDATACAFLSHSVPGESGSFAFVKDDNDKAAFLLMCATVSWMSCIVRLTQNGYILCISSCLGGSPLSKSSGVLMGAPNITS</sequence>
<feature type="compositionally biased region" description="Basic and acidic residues" evidence="1">
    <location>
        <begin position="1"/>
        <end position="16"/>
    </location>
</feature>
<proteinExistence type="predicted"/>